<dbReference type="SUPFAM" id="SSF50037">
    <property type="entry name" value="C-terminal domain of transcriptional repressors"/>
    <property type="match status" value="1"/>
</dbReference>
<dbReference type="PANTHER" id="PTHR42954">
    <property type="entry name" value="FE(2+) TRANSPORT PROTEIN A"/>
    <property type="match status" value="1"/>
</dbReference>
<evidence type="ECO:0000313" key="4">
    <source>
        <dbReference type="Proteomes" id="UP001595444"/>
    </source>
</evidence>
<dbReference type="Proteomes" id="UP001595444">
    <property type="component" value="Unassembled WGS sequence"/>
</dbReference>
<evidence type="ECO:0000313" key="3">
    <source>
        <dbReference type="EMBL" id="MFC3053498.1"/>
    </source>
</evidence>
<dbReference type="Pfam" id="PF04023">
    <property type="entry name" value="FeoA"/>
    <property type="match status" value="1"/>
</dbReference>
<accession>A0ABV7D8F6</accession>
<dbReference type="RefSeq" id="WP_194215551.1">
    <property type="nucleotide sequence ID" value="NZ_CP061205.1"/>
</dbReference>
<dbReference type="SMART" id="SM00899">
    <property type="entry name" value="FeoA"/>
    <property type="match status" value="1"/>
</dbReference>
<reference evidence="4" key="1">
    <citation type="journal article" date="2019" name="Int. J. Syst. Evol. Microbiol.">
        <title>The Global Catalogue of Microorganisms (GCM) 10K type strain sequencing project: providing services to taxonomists for standard genome sequencing and annotation.</title>
        <authorList>
            <consortium name="The Broad Institute Genomics Platform"/>
            <consortium name="The Broad Institute Genome Sequencing Center for Infectious Disease"/>
            <person name="Wu L."/>
            <person name="Ma J."/>
        </authorList>
    </citation>
    <scope>NUCLEOTIDE SEQUENCE [LARGE SCALE GENOMIC DNA]</scope>
    <source>
        <strain evidence="4">KCTC 62164</strain>
    </source>
</reference>
<dbReference type="InterPro" id="IPR038157">
    <property type="entry name" value="FeoA_core_dom"/>
</dbReference>
<feature type="domain" description="Ferrous iron transporter FeoA-like" evidence="2">
    <location>
        <begin position="9"/>
        <end position="88"/>
    </location>
</feature>
<evidence type="ECO:0000259" key="2">
    <source>
        <dbReference type="SMART" id="SM00899"/>
    </source>
</evidence>
<evidence type="ECO:0000256" key="1">
    <source>
        <dbReference type="ARBA" id="ARBA00023004"/>
    </source>
</evidence>
<name>A0ABV7D8F6_9PROT</name>
<comment type="caution">
    <text evidence="3">The sequence shown here is derived from an EMBL/GenBank/DDBJ whole genome shotgun (WGS) entry which is preliminary data.</text>
</comment>
<keyword evidence="1" id="KW-0408">Iron</keyword>
<dbReference type="EMBL" id="JBHRSL010000027">
    <property type="protein sequence ID" value="MFC3053498.1"/>
    <property type="molecule type" value="Genomic_DNA"/>
</dbReference>
<keyword evidence="4" id="KW-1185">Reference proteome</keyword>
<protein>
    <submittedName>
        <fullName evidence="3">Ferrous iron transport protein A</fullName>
    </submittedName>
</protein>
<dbReference type="InterPro" id="IPR008988">
    <property type="entry name" value="Transcriptional_repressor_C"/>
</dbReference>
<dbReference type="InterPro" id="IPR052713">
    <property type="entry name" value="FeoA"/>
</dbReference>
<dbReference type="PANTHER" id="PTHR42954:SF2">
    <property type="entry name" value="FE(2+) TRANSPORT PROTEIN A"/>
    <property type="match status" value="1"/>
</dbReference>
<sequence>MNHLSNVVIPLGALLIGSRGKVTELSGDQHDLETSDRIDRLREIGFSEGLDVELLHQSPFGKDPIAVRIGAMTVALRRSEANLIKVQVI</sequence>
<organism evidence="3 4">
    <name type="scientific">Kordiimonas pumila</name>
    <dbReference type="NCBI Taxonomy" id="2161677"/>
    <lineage>
        <taxon>Bacteria</taxon>
        <taxon>Pseudomonadati</taxon>
        <taxon>Pseudomonadota</taxon>
        <taxon>Alphaproteobacteria</taxon>
        <taxon>Kordiimonadales</taxon>
        <taxon>Kordiimonadaceae</taxon>
        <taxon>Kordiimonas</taxon>
    </lineage>
</organism>
<dbReference type="InterPro" id="IPR007167">
    <property type="entry name" value="Fe-transptr_FeoA-like"/>
</dbReference>
<proteinExistence type="predicted"/>
<dbReference type="Gene3D" id="2.30.30.90">
    <property type="match status" value="1"/>
</dbReference>
<gene>
    <name evidence="3" type="ORF">ACFOKA_16485</name>
</gene>